<dbReference type="Gene3D" id="1.10.10.10">
    <property type="entry name" value="Winged helix-like DNA-binding domain superfamily/Winged helix DNA-binding domain"/>
    <property type="match status" value="1"/>
</dbReference>
<dbReference type="AlphaFoldDB" id="A0A140NE40"/>
<dbReference type="Pfam" id="PF00126">
    <property type="entry name" value="HTH_1"/>
    <property type="match status" value="1"/>
</dbReference>
<feature type="domain" description="HTH lysR-type" evidence="5">
    <location>
        <begin position="1"/>
        <end position="57"/>
    </location>
</feature>
<dbReference type="GeneID" id="93519168"/>
<dbReference type="NCBIfam" id="NF009326">
    <property type="entry name" value="PRK12681.1"/>
    <property type="match status" value="1"/>
</dbReference>
<dbReference type="HOGENOM" id="CLU_039613_6_2_6"/>
<dbReference type="InterPro" id="IPR036390">
    <property type="entry name" value="WH_DNA-bd_sf"/>
</dbReference>
<sequence length="324" mass="36642">MKLQQLRYIVEVVNHDLNVSATAEGLFTSQPGISKQVRMLEDELGIQIFARSGKHLTHVTPAGEEVIRISREVLSKIEAIRSVAGEHTYPDKGTLHIATTHTQARYALPPVIKGFIERYPHVSLHMQQGSPTQIAEEVCKGNSDFAIATEALHLYSDLIMLPCYHWNRCVVVQKGHPLAEKKNVTIEDVAQYQIVTYTHGFTGRSELDVAFQKANLEPKIIFTATDADVIKTYVRLGLGIGIIASMAVNPELDSDLVVIDMRDKFSYSTTKIGFKRTSFLRSYMYDFIWRFAPHLTRDVVDRAIALRNNEDIEEMFKDIKLPII</sequence>
<evidence type="ECO:0000259" key="5">
    <source>
        <dbReference type="PROSITE" id="PS50931"/>
    </source>
</evidence>
<dbReference type="FunFam" id="1.10.10.10:FF:000021">
    <property type="entry name" value="HTH-type transcriptional regulator CysB"/>
    <property type="match status" value="1"/>
</dbReference>
<dbReference type="InterPro" id="IPR005119">
    <property type="entry name" value="LysR_subst-bd"/>
</dbReference>
<dbReference type="PRINTS" id="PR00039">
    <property type="entry name" value="HTHLYSR"/>
</dbReference>
<evidence type="ECO:0000256" key="1">
    <source>
        <dbReference type="ARBA" id="ARBA00009437"/>
    </source>
</evidence>
<evidence type="ECO:0000256" key="4">
    <source>
        <dbReference type="ARBA" id="ARBA00023163"/>
    </source>
</evidence>
<dbReference type="KEGG" id="psi:S70_00455"/>
<proteinExistence type="inferred from homology"/>
<dbReference type="SUPFAM" id="SSF46785">
    <property type="entry name" value="Winged helix' DNA-binding domain"/>
    <property type="match status" value="1"/>
</dbReference>
<dbReference type="OrthoDB" id="5297026at2"/>
<accession>A0A140NE40</accession>
<keyword evidence="2" id="KW-0805">Transcription regulation</keyword>
<keyword evidence="3" id="KW-0238">DNA-binding</keyword>
<evidence type="ECO:0000313" key="7">
    <source>
        <dbReference type="Proteomes" id="UP000005012"/>
    </source>
</evidence>
<dbReference type="InterPro" id="IPR037423">
    <property type="entry name" value="CysB_PBP2"/>
</dbReference>
<dbReference type="SUPFAM" id="SSF53850">
    <property type="entry name" value="Periplasmic binding protein-like II"/>
    <property type="match status" value="1"/>
</dbReference>
<name>A0A140NE40_PROSM</name>
<dbReference type="GO" id="GO:0000976">
    <property type="term" value="F:transcription cis-regulatory region binding"/>
    <property type="evidence" value="ECO:0007669"/>
    <property type="project" value="TreeGrafter"/>
</dbReference>
<dbReference type="PANTHER" id="PTHR30126">
    <property type="entry name" value="HTH-TYPE TRANSCRIPTIONAL REGULATOR"/>
    <property type="match status" value="1"/>
</dbReference>
<reference evidence="6 7" key="1">
    <citation type="journal article" date="2012" name="J. Bacteriol.">
        <title>Complete Genome Sequence of Providencia stuartii Clinical Isolate MRSN 2154.</title>
        <authorList>
            <person name="Clifford R.J."/>
            <person name="Hang J."/>
            <person name="Riley M.C."/>
            <person name="Onmus-Leone F."/>
            <person name="Kuschner R.A."/>
            <person name="Lesho E.P."/>
            <person name="Waterman P.E."/>
        </authorList>
    </citation>
    <scope>NUCLEOTIDE SEQUENCE [LARGE SCALE GENOMIC DNA]</scope>
    <source>
        <strain evidence="6 7">MRSN 2154</strain>
    </source>
</reference>
<dbReference type="Gene3D" id="3.40.190.10">
    <property type="entry name" value="Periplasmic binding protein-like II"/>
    <property type="match status" value="2"/>
</dbReference>
<dbReference type="InterPro" id="IPR036388">
    <property type="entry name" value="WH-like_DNA-bd_sf"/>
</dbReference>
<dbReference type="RefSeq" id="WP_004920151.1">
    <property type="nucleotide sequence ID" value="NC_017731.1"/>
</dbReference>
<dbReference type="Pfam" id="PF03466">
    <property type="entry name" value="LysR_substrate"/>
    <property type="match status" value="1"/>
</dbReference>
<evidence type="ECO:0000256" key="2">
    <source>
        <dbReference type="ARBA" id="ARBA00023015"/>
    </source>
</evidence>
<dbReference type="PATRIC" id="fig|1157951.4.peg.95"/>
<gene>
    <name evidence="6" type="ordered locus">S70_00455</name>
</gene>
<protein>
    <submittedName>
        <fullName evidence="6">LysR family transcriptional regulator</fullName>
    </submittedName>
</protein>
<dbReference type="GO" id="GO:0019344">
    <property type="term" value="P:cysteine biosynthetic process"/>
    <property type="evidence" value="ECO:0007669"/>
    <property type="project" value="TreeGrafter"/>
</dbReference>
<evidence type="ECO:0000313" key="6">
    <source>
        <dbReference type="EMBL" id="AFH91994.1"/>
    </source>
</evidence>
<organism evidence="6 7">
    <name type="scientific">Providencia stuartii (strain MRSN 2154)</name>
    <dbReference type="NCBI Taxonomy" id="1157951"/>
    <lineage>
        <taxon>Bacteria</taxon>
        <taxon>Pseudomonadati</taxon>
        <taxon>Pseudomonadota</taxon>
        <taxon>Gammaproteobacteria</taxon>
        <taxon>Enterobacterales</taxon>
        <taxon>Morganellaceae</taxon>
        <taxon>Providencia</taxon>
    </lineage>
</organism>
<dbReference type="InterPro" id="IPR000847">
    <property type="entry name" value="LysR_HTH_N"/>
</dbReference>
<dbReference type="EMBL" id="CP003488">
    <property type="protein sequence ID" value="AFH91994.1"/>
    <property type="molecule type" value="Genomic_DNA"/>
</dbReference>
<dbReference type="GO" id="GO:0003700">
    <property type="term" value="F:DNA-binding transcription factor activity"/>
    <property type="evidence" value="ECO:0007669"/>
    <property type="project" value="InterPro"/>
</dbReference>
<dbReference type="NCBIfam" id="NF009327">
    <property type="entry name" value="PRK12684.1"/>
    <property type="match status" value="1"/>
</dbReference>
<dbReference type="CDD" id="cd08413">
    <property type="entry name" value="PBP2_CysB_like"/>
    <property type="match status" value="1"/>
</dbReference>
<dbReference type="Proteomes" id="UP000005012">
    <property type="component" value="Chromosome"/>
</dbReference>
<keyword evidence="4" id="KW-0804">Transcription</keyword>
<reference evidence="7" key="2">
    <citation type="submission" date="2012-04" db="EMBL/GenBank/DDBJ databases">
        <title>Complete genome sequence of Providencia stuartii clinical isolate MRSN 2154.</title>
        <authorList>
            <person name="Clifford R.J."/>
            <person name="Hang J."/>
            <person name="Riley M.C."/>
            <person name="Onmus-Leone F."/>
            <person name="Kuschner R.A."/>
            <person name="Lesho E.P."/>
            <person name="Waterman P.E."/>
        </authorList>
    </citation>
    <scope>NUCLEOTIDE SEQUENCE [LARGE SCALE GENOMIC DNA]</scope>
    <source>
        <strain evidence="7">MRSN 2154</strain>
    </source>
</reference>
<comment type="similarity">
    <text evidence="1">Belongs to the LysR transcriptional regulatory family.</text>
</comment>
<evidence type="ECO:0000256" key="3">
    <source>
        <dbReference type="ARBA" id="ARBA00023125"/>
    </source>
</evidence>
<dbReference type="PROSITE" id="PS50931">
    <property type="entry name" value="HTH_LYSR"/>
    <property type="match status" value="1"/>
</dbReference>
<dbReference type="PANTHER" id="PTHR30126:SF6">
    <property type="entry name" value="HTH-TYPE TRANSCRIPTIONAL REGULATOR CYSB-RELATED"/>
    <property type="match status" value="1"/>
</dbReference>